<reference evidence="5 6" key="1">
    <citation type="submission" date="2016-10" db="EMBL/GenBank/DDBJ databases">
        <authorList>
            <person name="de Groot N.N."/>
        </authorList>
    </citation>
    <scope>NUCLEOTIDE SEQUENCE [LARGE SCALE GENOMIC DNA]</scope>
    <source>
        <strain evidence="5 6">ATCC 35022</strain>
    </source>
</reference>
<dbReference type="PANTHER" id="PTHR44591:SF14">
    <property type="entry name" value="PROTEIN PILG"/>
    <property type="match status" value="1"/>
</dbReference>
<dbReference type="STRING" id="665467.SAMN02982931_01232"/>
<dbReference type="Pfam" id="PF00072">
    <property type="entry name" value="Response_reg"/>
    <property type="match status" value="1"/>
</dbReference>
<keyword evidence="6" id="KW-1185">Reference proteome</keyword>
<organism evidence="5 6">
    <name type="scientific">Bauldia litoralis</name>
    <dbReference type="NCBI Taxonomy" id="665467"/>
    <lineage>
        <taxon>Bacteria</taxon>
        <taxon>Pseudomonadati</taxon>
        <taxon>Pseudomonadota</taxon>
        <taxon>Alphaproteobacteria</taxon>
        <taxon>Hyphomicrobiales</taxon>
        <taxon>Kaistiaceae</taxon>
        <taxon>Bauldia</taxon>
    </lineage>
</organism>
<evidence type="ECO:0000313" key="5">
    <source>
        <dbReference type="EMBL" id="SDB15686.1"/>
    </source>
</evidence>
<dbReference type="PROSITE" id="PS50110">
    <property type="entry name" value="RESPONSE_REGULATORY"/>
    <property type="match status" value="1"/>
</dbReference>
<dbReference type="InterPro" id="IPR001789">
    <property type="entry name" value="Sig_transdc_resp-reg_receiver"/>
</dbReference>
<feature type="modified residue" description="4-aspartylphosphate" evidence="3">
    <location>
        <position position="60"/>
    </location>
</feature>
<protein>
    <submittedName>
        <fullName evidence="5">Response regulator receiver domain-containing protein</fullName>
    </submittedName>
</protein>
<dbReference type="PANTHER" id="PTHR44591">
    <property type="entry name" value="STRESS RESPONSE REGULATOR PROTEIN 1"/>
    <property type="match status" value="1"/>
</dbReference>
<dbReference type="EMBL" id="FMXQ01000002">
    <property type="protein sequence ID" value="SDB15686.1"/>
    <property type="molecule type" value="Genomic_DNA"/>
</dbReference>
<sequence>MTETHGKLAIFVLEDEFIIADEIASILEDAGHSVIGPAATVEAALARLQGDAVPDVAIIDANLRGDSSLPVAERLRELKVPFCLCTGYRSNDLTSEFGEVAMVQKPVSPRAILETIRKLAPVAGGA</sequence>
<dbReference type="Proteomes" id="UP000199071">
    <property type="component" value="Unassembled WGS sequence"/>
</dbReference>
<accession>A0A1G6B4T6</accession>
<evidence type="ECO:0000259" key="4">
    <source>
        <dbReference type="PROSITE" id="PS50110"/>
    </source>
</evidence>
<dbReference type="SUPFAM" id="SSF52172">
    <property type="entry name" value="CheY-like"/>
    <property type="match status" value="1"/>
</dbReference>
<dbReference type="GO" id="GO:0000160">
    <property type="term" value="P:phosphorelay signal transduction system"/>
    <property type="evidence" value="ECO:0007669"/>
    <property type="project" value="UniProtKB-KW"/>
</dbReference>
<evidence type="ECO:0000256" key="1">
    <source>
        <dbReference type="ARBA" id="ARBA00022553"/>
    </source>
</evidence>
<dbReference type="AlphaFoldDB" id="A0A1G6B4T6"/>
<keyword evidence="2" id="KW-0902">Two-component regulatory system</keyword>
<evidence type="ECO:0000313" key="6">
    <source>
        <dbReference type="Proteomes" id="UP000199071"/>
    </source>
</evidence>
<name>A0A1G6B4T6_9HYPH</name>
<dbReference type="InterPro" id="IPR011006">
    <property type="entry name" value="CheY-like_superfamily"/>
</dbReference>
<dbReference type="InterPro" id="IPR050595">
    <property type="entry name" value="Bact_response_regulator"/>
</dbReference>
<feature type="domain" description="Response regulatory" evidence="4">
    <location>
        <begin position="9"/>
        <end position="120"/>
    </location>
</feature>
<gene>
    <name evidence="5" type="ORF">SAMN02982931_01232</name>
</gene>
<dbReference type="OrthoDB" id="582170at2"/>
<dbReference type="SMART" id="SM00448">
    <property type="entry name" value="REC"/>
    <property type="match status" value="1"/>
</dbReference>
<dbReference type="Gene3D" id="3.40.50.2300">
    <property type="match status" value="1"/>
</dbReference>
<proteinExistence type="predicted"/>
<evidence type="ECO:0000256" key="2">
    <source>
        <dbReference type="ARBA" id="ARBA00023012"/>
    </source>
</evidence>
<keyword evidence="1 3" id="KW-0597">Phosphoprotein</keyword>
<evidence type="ECO:0000256" key="3">
    <source>
        <dbReference type="PROSITE-ProRule" id="PRU00169"/>
    </source>
</evidence>
<dbReference type="RefSeq" id="WP_090875499.1">
    <property type="nucleotide sequence ID" value="NZ_FMXQ01000002.1"/>
</dbReference>